<evidence type="ECO:0000313" key="4">
    <source>
        <dbReference type="EMBL" id="SPE18181.1"/>
    </source>
</evidence>
<dbReference type="PANTHER" id="PTHR47505:SF1">
    <property type="entry name" value="DNA UTILIZATION PROTEIN YHGH"/>
    <property type="match status" value="1"/>
</dbReference>
<protein>
    <submittedName>
        <fullName evidence="4">ComF family protein (Modular protein)</fullName>
    </submittedName>
</protein>
<evidence type="ECO:0000259" key="3">
    <source>
        <dbReference type="Pfam" id="PF00156"/>
    </source>
</evidence>
<proteinExistence type="inferred from homology"/>
<feature type="compositionally biased region" description="Basic and acidic residues" evidence="2">
    <location>
        <begin position="306"/>
        <end position="318"/>
    </location>
</feature>
<dbReference type="Pfam" id="PF00156">
    <property type="entry name" value="Pribosyltran"/>
    <property type="match status" value="1"/>
</dbReference>
<dbReference type="SUPFAM" id="SSF53271">
    <property type="entry name" value="PRTase-like"/>
    <property type="match status" value="1"/>
</dbReference>
<accession>A0A2N9L4N7</accession>
<dbReference type="Gene3D" id="3.40.50.2020">
    <property type="match status" value="1"/>
</dbReference>
<evidence type="ECO:0000313" key="5">
    <source>
        <dbReference type="Proteomes" id="UP000239735"/>
    </source>
</evidence>
<evidence type="ECO:0000256" key="1">
    <source>
        <dbReference type="ARBA" id="ARBA00008007"/>
    </source>
</evidence>
<dbReference type="InterPro" id="IPR029057">
    <property type="entry name" value="PRTase-like"/>
</dbReference>
<evidence type="ECO:0000256" key="2">
    <source>
        <dbReference type="SAM" id="MobiDB-lite"/>
    </source>
</evidence>
<organism evidence="4 5">
    <name type="scientific">Candidatus Sulfuritelmatomonas gaucii</name>
    <dbReference type="NCBI Taxonomy" id="2043161"/>
    <lineage>
        <taxon>Bacteria</taxon>
        <taxon>Pseudomonadati</taxon>
        <taxon>Acidobacteriota</taxon>
        <taxon>Terriglobia</taxon>
        <taxon>Terriglobales</taxon>
        <taxon>Acidobacteriaceae</taxon>
        <taxon>Candidatus Sulfuritelmatomonas</taxon>
    </lineage>
</organism>
<comment type="similarity">
    <text evidence="1">Belongs to the ComF/GntX family.</text>
</comment>
<dbReference type="AlphaFoldDB" id="A0A2N9L4N7"/>
<gene>
    <name evidence="4" type="ORF">SBA5_140048</name>
</gene>
<feature type="compositionally biased region" description="Polar residues" evidence="2">
    <location>
        <begin position="330"/>
        <end position="341"/>
    </location>
</feature>
<feature type="domain" description="Phosphoribosyltransferase" evidence="3">
    <location>
        <begin position="235"/>
        <end position="292"/>
    </location>
</feature>
<sequence length="341" mass="37147">MRYTERIGRTSRPDARCVFHNDFGILKSDVPLSETSRWRAVVRVLRSPIDSLSCALLPASCALCGSPLPRLSSVPICDACWLECPVQTGPVCARCGDALHVPAALGALTSCRACRMAPPAFTRAVSFGLYQGRMREAIHVLKYDRLHPAGRVLGRMLADAIAQLACEAPQAMLVVPVPLHRSKYAQRGFNQSRSLAFEALRFLHKSHPQWQLTLATSTLMRLRATDSQAGLTPRQRRLNVRGAFSVSDPAQVKNQHILVIDDILTTGATARAAARVLVRAGAASVWVATLARAQRVAGFGRGVRFEDGEFSEPDKNSEPDTAMQAPGFDSESSSLRDQASF</sequence>
<dbReference type="PANTHER" id="PTHR47505">
    <property type="entry name" value="DNA UTILIZATION PROTEIN YHGH"/>
    <property type="match status" value="1"/>
</dbReference>
<name>A0A2N9L4N7_9BACT</name>
<dbReference type="InterPro" id="IPR051910">
    <property type="entry name" value="ComF/GntX_DNA_util-trans"/>
</dbReference>
<reference evidence="5" key="1">
    <citation type="submission" date="2018-02" db="EMBL/GenBank/DDBJ databases">
        <authorList>
            <person name="Hausmann B."/>
        </authorList>
    </citation>
    <scope>NUCLEOTIDE SEQUENCE [LARGE SCALE GENOMIC DNA]</scope>
    <source>
        <strain evidence="5">Peat soil MAG SbA5</strain>
    </source>
</reference>
<dbReference type="Proteomes" id="UP000239735">
    <property type="component" value="Unassembled WGS sequence"/>
</dbReference>
<dbReference type="EMBL" id="OKRB01000046">
    <property type="protein sequence ID" value="SPE18181.1"/>
    <property type="molecule type" value="Genomic_DNA"/>
</dbReference>
<dbReference type="OrthoDB" id="9779910at2"/>
<dbReference type="InterPro" id="IPR000836">
    <property type="entry name" value="PRTase_dom"/>
</dbReference>
<feature type="region of interest" description="Disordered" evidence="2">
    <location>
        <begin position="306"/>
        <end position="341"/>
    </location>
</feature>